<evidence type="ECO:0000313" key="1">
    <source>
        <dbReference type="EMBL" id="BAS97901.1"/>
    </source>
</evidence>
<proteinExistence type="predicted"/>
<sequence>KLGELHKWNSTHIKVLLPPSSEAHSFRHVQIAGENVFRKTPVKIKQKTCESKLHISKCKIHSRANSSPSTKRYELEVVAFVFYCTTLKPIWHELLWFIPNLSVPANSPYIHDYSSSLGYVIAEYLTLLLAFPW</sequence>
<dbReference type="Gramene" id="Os06t0497275-00">
    <property type="protein sequence ID" value="Os06t0497275-00"/>
    <property type="gene ID" value="Os06g0497275"/>
</dbReference>
<gene>
    <name evidence="1" type="ordered locus">Os06g0497275</name>
    <name evidence="1" type="ORF">OSNPB_060497275</name>
</gene>
<accession>A0A0P0WX46</accession>
<reference evidence="1 2" key="2">
    <citation type="journal article" date="2013" name="Plant Cell Physiol.">
        <title>Rice Annotation Project Database (RAP-DB): an integrative and interactive database for rice genomics.</title>
        <authorList>
            <person name="Sakai H."/>
            <person name="Lee S.S."/>
            <person name="Tanaka T."/>
            <person name="Numa H."/>
            <person name="Kim J."/>
            <person name="Kawahara Y."/>
            <person name="Wakimoto H."/>
            <person name="Yang C.C."/>
            <person name="Iwamoto M."/>
            <person name="Abe T."/>
            <person name="Yamada Y."/>
            <person name="Muto A."/>
            <person name="Inokuchi H."/>
            <person name="Ikemura T."/>
            <person name="Matsumoto T."/>
            <person name="Sasaki T."/>
            <person name="Itoh T."/>
        </authorList>
    </citation>
    <scope>NUCLEOTIDE SEQUENCE [LARGE SCALE GENOMIC DNA]</scope>
    <source>
        <strain evidence="2">cv. Nipponbare</strain>
    </source>
</reference>
<protein>
    <submittedName>
        <fullName evidence="1">Os06g0497275 protein</fullName>
    </submittedName>
</protein>
<dbReference type="EMBL" id="AP014962">
    <property type="protein sequence ID" value="BAS97901.1"/>
    <property type="molecule type" value="Genomic_DNA"/>
</dbReference>
<reference evidence="1 2" key="3">
    <citation type="journal article" date="2013" name="Rice">
        <title>Improvement of the Oryza sativa Nipponbare reference genome using next generation sequence and optical map data.</title>
        <authorList>
            <person name="Kawahara Y."/>
            <person name="de la Bastide M."/>
            <person name="Hamilton J.P."/>
            <person name="Kanamori H."/>
            <person name="McCombie W.R."/>
            <person name="Ouyang S."/>
            <person name="Schwartz D.C."/>
            <person name="Tanaka T."/>
            <person name="Wu J."/>
            <person name="Zhou S."/>
            <person name="Childs K.L."/>
            <person name="Davidson R.M."/>
            <person name="Lin H."/>
            <person name="Quesada-Ocampo L."/>
            <person name="Vaillancourt B."/>
            <person name="Sakai H."/>
            <person name="Lee S.S."/>
            <person name="Kim J."/>
            <person name="Numa H."/>
            <person name="Itoh T."/>
            <person name="Buell C.R."/>
            <person name="Matsumoto T."/>
        </authorList>
    </citation>
    <scope>NUCLEOTIDE SEQUENCE [LARGE SCALE GENOMIC DNA]</scope>
    <source>
        <strain evidence="2">cv. Nipponbare</strain>
    </source>
</reference>
<organism evidence="1 2">
    <name type="scientific">Oryza sativa subsp. japonica</name>
    <name type="common">Rice</name>
    <dbReference type="NCBI Taxonomy" id="39947"/>
    <lineage>
        <taxon>Eukaryota</taxon>
        <taxon>Viridiplantae</taxon>
        <taxon>Streptophyta</taxon>
        <taxon>Embryophyta</taxon>
        <taxon>Tracheophyta</taxon>
        <taxon>Spermatophyta</taxon>
        <taxon>Magnoliopsida</taxon>
        <taxon>Liliopsida</taxon>
        <taxon>Poales</taxon>
        <taxon>Poaceae</taxon>
        <taxon>BOP clade</taxon>
        <taxon>Oryzoideae</taxon>
        <taxon>Oryzeae</taxon>
        <taxon>Oryzinae</taxon>
        <taxon>Oryza</taxon>
        <taxon>Oryza sativa</taxon>
    </lineage>
</organism>
<keyword evidence="2" id="KW-1185">Reference proteome</keyword>
<dbReference type="Proteomes" id="UP000059680">
    <property type="component" value="Chromosome 6"/>
</dbReference>
<dbReference type="InParanoid" id="A0A0P0WX46"/>
<evidence type="ECO:0000313" key="2">
    <source>
        <dbReference type="Proteomes" id="UP000059680"/>
    </source>
</evidence>
<dbReference type="PaxDb" id="39947-A0A0P0WX46"/>
<feature type="non-terminal residue" evidence="1">
    <location>
        <position position="1"/>
    </location>
</feature>
<name>A0A0P0WX46_ORYSJ</name>
<reference evidence="2" key="1">
    <citation type="journal article" date="2005" name="Nature">
        <title>The map-based sequence of the rice genome.</title>
        <authorList>
            <consortium name="International rice genome sequencing project (IRGSP)"/>
            <person name="Matsumoto T."/>
            <person name="Wu J."/>
            <person name="Kanamori H."/>
            <person name="Katayose Y."/>
            <person name="Fujisawa M."/>
            <person name="Namiki N."/>
            <person name="Mizuno H."/>
            <person name="Yamamoto K."/>
            <person name="Antonio B.A."/>
            <person name="Baba T."/>
            <person name="Sakata K."/>
            <person name="Nagamura Y."/>
            <person name="Aoki H."/>
            <person name="Arikawa K."/>
            <person name="Arita K."/>
            <person name="Bito T."/>
            <person name="Chiden Y."/>
            <person name="Fujitsuka N."/>
            <person name="Fukunaka R."/>
            <person name="Hamada M."/>
            <person name="Harada C."/>
            <person name="Hayashi A."/>
            <person name="Hijishita S."/>
            <person name="Honda M."/>
            <person name="Hosokawa S."/>
            <person name="Ichikawa Y."/>
            <person name="Idonuma A."/>
            <person name="Iijima M."/>
            <person name="Ikeda M."/>
            <person name="Ikeno M."/>
            <person name="Ito K."/>
            <person name="Ito S."/>
            <person name="Ito T."/>
            <person name="Ito Y."/>
            <person name="Ito Y."/>
            <person name="Iwabuchi A."/>
            <person name="Kamiya K."/>
            <person name="Karasawa W."/>
            <person name="Kurita K."/>
            <person name="Katagiri S."/>
            <person name="Kikuta A."/>
            <person name="Kobayashi H."/>
            <person name="Kobayashi N."/>
            <person name="Machita K."/>
            <person name="Maehara T."/>
            <person name="Masukawa M."/>
            <person name="Mizubayashi T."/>
            <person name="Mukai Y."/>
            <person name="Nagasaki H."/>
            <person name="Nagata Y."/>
            <person name="Naito S."/>
            <person name="Nakashima M."/>
            <person name="Nakama Y."/>
            <person name="Nakamichi Y."/>
            <person name="Nakamura M."/>
            <person name="Meguro A."/>
            <person name="Negishi M."/>
            <person name="Ohta I."/>
            <person name="Ohta T."/>
            <person name="Okamoto M."/>
            <person name="Ono N."/>
            <person name="Saji S."/>
            <person name="Sakaguchi M."/>
            <person name="Sakai K."/>
            <person name="Shibata M."/>
            <person name="Shimokawa T."/>
            <person name="Song J."/>
            <person name="Takazaki Y."/>
            <person name="Terasawa K."/>
            <person name="Tsugane M."/>
            <person name="Tsuji K."/>
            <person name="Ueda S."/>
            <person name="Waki K."/>
            <person name="Yamagata H."/>
            <person name="Yamamoto M."/>
            <person name="Yamamoto S."/>
            <person name="Yamane H."/>
            <person name="Yoshiki S."/>
            <person name="Yoshihara R."/>
            <person name="Yukawa K."/>
            <person name="Zhong H."/>
            <person name="Yano M."/>
            <person name="Yuan Q."/>
            <person name="Ouyang S."/>
            <person name="Liu J."/>
            <person name="Jones K.M."/>
            <person name="Gansberger K."/>
            <person name="Moffat K."/>
            <person name="Hill J."/>
            <person name="Bera J."/>
            <person name="Fadrosh D."/>
            <person name="Jin S."/>
            <person name="Johri S."/>
            <person name="Kim M."/>
            <person name="Overton L."/>
            <person name="Reardon M."/>
            <person name="Tsitrin T."/>
            <person name="Vuong H."/>
            <person name="Weaver B."/>
            <person name="Ciecko A."/>
            <person name="Tallon L."/>
            <person name="Jackson J."/>
            <person name="Pai G."/>
            <person name="Aken S.V."/>
            <person name="Utterback T."/>
            <person name="Reidmuller S."/>
            <person name="Feldblyum T."/>
            <person name="Hsiao J."/>
            <person name="Zismann V."/>
            <person name="Iobst S."/>
            <person name="de Vazeille A.R."/>
            <person name="Buell C.R."/>
            <person name="Ying K."/>
            <person name="Li Y."/>
            <person name="Lu T."/>
            <person name="Huang Y."/>
            <person name="Zhao Q."/>
            <person name="Feng Q."/>
            <person name="Zhang L."/>
            <person name="Zhu J."/>
            <person name="Weng Q."/>
            <person name="Mu J."/>
            <person name="Lu Y."/>
            <person name="Fan D."/>
            <person name="Liu Y."/>
            <person name="Guan J."/>
            <person name="Zhang Y."/>
            <person name="Yu S."/>
            <person name="Liu X."/>
            <person name="Zhang Y."/>
            <person name="Hong G."/>
            <person name="Han B."/>
            <person name="Choisne N."/>
            <person name="Demange N."/>
            <person name="Orjeda G."/>
            <person name="Samain S."/>
            <person name="Cattolico L."/>
            <person name="Pelletier E."/>
            <person name="Couloux A."/>
            <person name="Segurens B."/>
            <person name="Wincker P."/>
            <person name="D'Hont A."/>
            <person name="Scarpelli C."/>
            <person name="Weissenbach J."/>
            <person name="Salanoubat M."/>
            <person name="Quetier F."/>
            <person name="Yu Y."/>
            <person name="Kim H.R."/>
            <person name="Rambo T."/>
            <person name="Currie J."/>
            <person name="Collura K."/>
            <person name="Luo M."/>
            <person name="Yang T."/>
            <person name="Ammiraju J.S.S."/>
            <person name="Engler F."/>
            <person name="Soderlund C."/>
            <person name="Wing R.A."/>
            <person name="Palmer L.E."/>
            <person name="de la Bastide M."/>
            <person name="Spiegel L."/>
            <person name="Nascimento L."/>
            <person name="Zutavern T."/>
            <person name="O'Shaughnessy A."/>
            <person name="Dike S."/>
            <person name="Dedhia N."/>
            <person name="Preston R."/>
            <person name="Balija V."/>
            <person name="McCombie W.R."/>
            <person name="Chow T."/>
            <person name="Chen H."/>
            <person name="Chung M."/>
            <person name="Chen C."/>
            <person name="Shaw J."/>
            <person name="Wu H."/>
            <person name="Hsiao K."/>
            <person name="Chao Y."/>
            <person name="Chu M."/>
            <person name="Cheng C."/>
            <person name="Hour A."/>
            <person name="Lee P."/>
            <person name="Lin S."/>
            <person name="Lin Y."/>
            <person name="Liou J."/>
            <person name="Liu S."/>
            <person name="Hsing Y."/>
            <person name="Raghuvanshi S."/>
            <person name="Mohanty A."/>
            <person name="Bharti A.K."/>
            <person name="Gaur A."/>
            <person name="Gupta V."/>
            <person name="Kumar D."/>
            <person name="Ravi V."/>
            <person name="Vij S."/>
            <person name="Kapur A."/>
            <person name="Khurana P."/>
            <person name="Khurana P."/>
            <person name="Khurana J.P."/>
            <person name="Tyagi A.K."/>
            <person name="Gaikwad K."/>
            <person name="Singh A."/>
            <person name="Dalal V."/>
            <person name="Srivastava S."/>
            <person name="Dixit A."/>
            <person name="Pal A.K."/>
            <person name="Ghazi I.A."/>
            <person name="Yadav M."/>
            <person name="Pandit A."/>
            <person name="Bhargava A."/>
            <person name="Sureshbabu K."/>
            <person name="Batra K."/>
            <person name="Sharma T.R."/>
            <person name="Mohapatra T."/>
            <person name="Singh N.K."/>
            <person name="Messing J."/>
            <person name="Nelson A.B."/>
            <person name="Fuks G."/>
            <person name="Kavchok S."/>
            <person name="Keizer G."/>
            <person name="Linton E."/>
            <person name="Llaca V."/>
            <person name="Song R."/>
            <person name="Tanyolac B."/>
            <person name="Young S."/>
            <person name="Ho-Il K."/>
            <person name="Hahn J.H."/>
            <person name="Sangsakoo G."/>
            <person name="Vanavichit A."/>
            <person name="de Mattos Luiz.A.T."/>
            <person name="Zimmer P.D."/>
            <person name="Malone G."/>
            <person name="Dellagostin O."/>
            <person name="de Oliveira A.C."/>
            <person name="Bevan M."/>
            <person name="Bancroft I."/>
            <person name="Minx P."/>
            <person name="Cordum H."/>
            <person name="Wilson R."/>
            <person name="Cheng Z."/>
            <person name="Jin W."/>
            <person name="Jiang J."/>
            <person name="Leong S.A."/>
            <person name="Iwama H."/>
            <person name="Gojobori T."/>
            <person name="Itoh T."/>
            <person name="Niimura Y."/>
            <person name="Fujii Y."/>
            <person name="Habara T."/>
            <person name="Sakai H."/>
            <person name="Sato Y."/>
            <person name="Wilson G."/>
            <person name="Kumar K."/>
            <person name="McCouch S."/>
            <person name="Juretic N."/>
            <person name="Hoen D."/>
            <person name="Wright S."/>
            <person name="Bruskiewich R."/>
            <person name="Bureau T."/>
            <person name="Miyao A."/>
            <person name="Hirochika H."/>
            <person name="Nishikawa T."/>
            <person name="Kadowaki K."/>
            <person name="Sugiura M."/>
            <person name="Burr B."/>
            <person name="Sasaki T."/>
        </authorList>
    </citation>
    <scope>NUCLEOTIDE SEQUENCE [LARGE SCALE GENOMIC DNA]</scope>
    <source>
        <strain evidence="2">cv. Nipponbare</strain>
    </source>
</reference>
<dbReference type="AlphaFoldDB" id="A0A0P0WX46"/>
<dbReference type="FunCoup" id="A0A0P0WX46">
    <property type="interactions" value="76"/>
</dbReference>